<dbReference type="PANTHER" id="PTHR20982">
    <property type="entry name" value="RIBOSOME RECYCLING FACTOR"/>
    <property type="match status" value="1"/>
</dbReference>
<reference evidence="9 10" key="1">
    <citation type="submission" date="2015-03" db="EMBL/GenBank/DDBJ databases">
        <authorList>
            <person name="Hassan Y.I."/>
            <person name="Lepp D."/>
            <person name="Zhou T."/>
        </authorList>
    </citation>
    <scope>NUCLEOTIDE SEQUENCE [LARGE SCALE GENOMIC DNA]</scope>
    <source>
        <strain evidence="9 10">GH2-10</strain>
    </source>
</reference>
<evidence type="ECO:0000256" key="4">
    <source>
        <dbReference type="ARBA" id="ARBA00022917"/>
    </source>
</evidence>
<dbReference type="OrthoDB" id="9804006at2"/>
<keyword evidence="4 6" id="KW-0648">Protein biosynthesis</keyword>
<organism evidence="9 10">
    <name type="scientific">Devosia soli</name>
    <dbReference type="NCBI Taxonomy" id="361041"/>
    <lineage>
        <taxon>Bacteria</taxon>
        <taxon>Pseudomonadati</taxon>
        <taxon>Pseudomonadota</taxon>
        <taxon>Alphaproteobacteria</taxon>
        <taxon>Hyphomicrobiales</taxon>
        <taxon>Devosiaceae</taxon>
        <taxon>Devosia</taxon>
    </lineage>
</organism>
<comment type="subcellular location">
    <subcellularLocation>
        <location evidence="1 6">Cytoplasm</location>
    </subcellularLocation>
</comment>
<evidence type="ECO:0000313" key="10">
    <source>
        <dbReference type="Proteomes" id="UP000033514"/>
    </source>
</evidence>
<dbReference type="STRING" id="361041.VW35_13125"/>
<evidence type="ECO:0000256" key="6">
    <source>
        <dbReference type="HAMAP-Rule" id="MF_00040"/>
    </source>
</evidence>
<evidence type="ECO:0000256" key="5">
    <source>
        <dbReference type="ARBA" id="ARBA00025050"/>
    </source>
</evidence>
<sequence>MSAAPRPKGLSAMAYNLNDLKSRMQKSISSLKDELSGLRTGRASASLLEPVTVEAYGSRTPLNQVATVTVPEPRMLSVQVWDRGLANAVEKAIRDSGLGLNPMGEGQVIRVPLPELNEQRRKELAKVAHNYAEQARVAVRHIRRDGMDALKKAEKDGDMSQDDAKKQSDLVQKATDDAVKEIDTIVATKEQEIMQV</sequence>
<dbReference type="HAMAP" id="MF_00040">
    <property type="entry name" value="RRF"/>
    <property type="match status" value="1"/>
</dbReference>
<dbReference type="Gene3D" id="3.30.1360.40">
    <property type="match status" value="1"/>
</dbReference>
<dbReference type="Gene3D" id="1.10.132.20">
    <property type="entry name" value="Ribosome-recycling factor"/>
    <property type="match status" value="1"/>
</dbReference>
<comment type="function">
    <text evidence="5 6">Responsible for the release of ribosomes from messenger RNA at the termination of protein biosynthesis. May increase the efficiency of translation by recycling ribosomes from one round of translation to another.</text>
</comment>
<dbReference type="InterPro" id="IPR002661">
    <property type="entry name" value="Ribosome_recyc_fac"/>
</dbReference>
<evidence type="ECO:0000259" key="8">
    <source>
        <dbReference type="Pfam" id="PF01765"/>
    </source>
</evidence>
<comment type="caution">
    <text evidence="9">The sequence shown here is derived from an EMBL/GenBank/DDBJ whole genome shotgun (WGS) entry which is preliminary data.</text>
</comment>
<dbReference type="FunFam" id="1.10.132.20:FF:000001">
    <property type="entry name" value="Ribosome-recycling factor"/>
    <property type="match status" value="1"/>
</dbReference>
<dbReference type="GO" id="GO:0043023">
    <property type="term" value="F:ribosomal large subunit binding"/>
    <property type="evidence" value="ECO:0007669"/>
    <property type="project" value="TreeGrafter"/>
</dbReference>
<feature type="region of interest" description="Disordered" evidence="7">
    <location>
        <begin position="152"/>
        <end position="173"/>
    </location>
</feature>
<name>A0A0F5L6P1_9HYPH</name>
<dbReference type="GO" id="GO:0002184">
    <property type="term" value="P:cytoplasmic translational termination"/>
    <property type="evidence" value="ECO:0007669"/>
    <property type="project" value="TreeGrafter"/>
</dbReference>
<evidence type="ECO:0000256" key="3">
    <source>
        <dbReference type="ARBA" id="ARBA00022490"/>
    </source>
</evidence>
<comment type="similarity">
    <text evidence="2 6">Belongs to the RRF family.</text>
</comment>
<dbReference type="FunFam" id="3.30.1360.40:FF:000001">
    <property type="entry name" value="Ribosome-recycling factor"/>
    <property type="match status" value="1"/>
</dbReference>
<evidence type="ECO:0000313" key="9">
    <source>
        <dbReference type="EMBL" id="KKB78046.1"/>
    </source>
</evidence>
<dbReference type="AlphaFoldDB" id="A0A0F5L6P1"/>
<dbReference type="InterPro" id="IPR023584">
    <property type="entry name" value="Ribosome_recyc_fac_dom"/>
</dbReference>
<dbReference type="NCBIfam" id="TIGR00496">
    <property type="entry name" value="frr"/>
    <property type="match status" value="1"/>
</dbReference>
<dbReference type="Pfam" id="PF01765">
    <property type="entry name" value="RRF"/>
    <property type="match status" value="1"/>
</dbReference>
<dbReference type="GO" id="GO:0005829">
    <property type="term" value="C:cytosol"/>
    <property type="evidence" value="ECO:0007669"/>
    <property type="project" value="GOC"/>
</dbReference>
<keyword evidence="3 6" id="KW-0963">Cytoplasm</keyword>
<dbReference type="CDD" id="cd00520">
    <property type="entry name" value="RRF"/>
    <property type="match status" value="1"/>
</dbReference>
<dbReference type="PANTHER" id="PTHR20982:SF3">
    <property type="entry name" value="MITOCHONDRIAL RIBOSOME RECYCLING FACTOR PSEUDO 1"/>
    <property type="match status" value="1"/>
</dbReference>
<dbReference type="SUPFAM" id="SSF55194">
    <property type="entry name" value="Ribosome recycling factor, RRF"/>
    <property type="match status" value="1"/>
</dbReference>
<dbReference type="InterPro" id="IPR036191">
    <property type="entry name" value="RRF_sf"/>
</dbReference>
<dbReference type="PATRIC" id="fig|361041.3.peg.2009"/>
<gene>
    <name evidence="6" type="primary">frr</name>
    <name evidence="9" type="ORF">VW35_13125</name>
</gene>
<accession>A0A0F5L6P1</accession>
<keyword evidence="10" id="KW-1185">Reference proteome</keyword>
<evidence type="ECO:0000256" key="7">
    <source>
        <dbReference type="SAM" id="MobiDB-lite"/>
    </source>
</evidence>
<feature type="domain" description="Ribosome recycling factor" evidence="8">
    <location>
        <begin position="31"/>
        <end position="194"/>
    </location>
</feature>
<evidence type="ECO:0000256" key="1">
    <source>
        <dbReference type="ARBA" id="ARBA00004496"/>
    </source>
</evidence>
<dbReference type="Proteomes" id="UP000033514">
    <property type="component" value="Unassembled WGS sequence"/>
</dbReference>
<dbReference type="EMBL" id="LAJG01000023">
    <property type="protein sequence ID" value="KKB78046.1"/>
    <property type="molecule type" value="Genomic_DNA"/>
</dbReference>
<proteinExistence type="inferred from homology"/>
<protein>
    <recommendedName>
        <fullName evidence="6">Ribosome-recycling factor</fullName>
        <shortName evidence="6">RRF</shortName>
    </recommendedName>
    <alternativeName>
        <fullName evidence="6">Ribosome-releasing factor</fullName>
    </alternativeName>
</protein>
<evidence type="ECO:0000256" key="2">
    <source>
        <dbReference type="ARBA" id="ARBA00005912"/>
    </source>
</evidence>